<feature type="transmembrane region" description="Helical" evidence="5">
    <location>
        <begin position="428"/>
        <end position="453"/>
    </location>
</feature>
<feature type="transmembrane region" description="Helical" evidence="5">
    <location>
        <begin position="151"/>
        <end position="173"/>
    </location>
</feature>
<dbReference type="InterPro" id="IPR011701">
    <property type="entry name" value="MFS"/>
</dbReference>
<dbReference type="PANTHER" id="PTHR23502:SF173">
    <property type="entry name" value="MFS-MULTIDRUG-RESISTANCE TRANSPORTER-RELATED"/>
    <property type="match status" value="1"/>
</dbReference>
<evidence type="ECO:0000256" key="4">
    <source>
        <dbReference type="ARBA" id="ARBA00023136"/>
    </source>
</evidence>
<evidence type="ECO:0000256" key="1">
    <source>
        <dbReference type="ARBA" id="ARBA00004141"/>
    </source>
</evidence>
<dbReference type="FunFam" id="1.20.1250.20:FF:000011">
    <property type="entry name" value="MFS multidrug transporter, putative"/>
    <property type="match status" value="1"/>
</dbReference>
<dbReference type="Gene3D" id="1.20.1250.20">
    <property type="entry name" value="MFS general substrate transporter like domains"/>
    <property type="match status" value="1"/>
</dbReference>
<evidence type="ECO:0000313" key="7">
    <source>
        <dbReference type="EMBL" id="KIJ13798.1"/>
    </source>
</evidence>
<feature type="transmembrane region" description="Helical" evidence="5">
    <location>
        <begin position="372"/>
        <end position="391"/>
    </location>
</feature>
<feature type="transmembrane region" description="Helical" evidence="5">
    <location>
        <begin position="465"/>
        <end position="485"/>
    </location>
</feature>
<evidence type="ECO:0000256" key="3">
    <source>
        <dbReference type="ARBA" id="ARBA00022989"/>
    </source>
</evidence>
<evidence type="ECO:0000256" key="5">
    <source>
        <dbReference type="SAM" id="Phobius"/>
    </source>
</evidence>
<dbReference type="HOGENOM" id="CLU_008455_11_6_1"/>
<organism evidence="7 8">
    <name type="scientific">Paxillus involutus ATCC 200175</name>
    <dbReference type="NCBI Taxonomy" id="664439"/>
    <lineage>
        <taxon>Eukaryota</taxon>
        <taxon>Fungi</taxon>
        <taxon>Dikarya</taxon>
        <taxon>Basidiomycota</taxon>
        <taxon>Agaricomycotina</taxon>
        <taxon>Agaricomycetes</taxon>
        <taxon>Agaricomycetidae</taxon>
        <taxon>Boletales</taxon>
        <taxon>Paxilineae</taxon>
        <taxon>Paxillaceae</taxon>
        <taxon>Paxillus</taxon>
    </lineage>
</organism>
<dbReference type="InterPro" id="IPR020846">
    <property type="entry name" value="MFS_dom"/>
</dbReference>
<dbReference type="SUPFAM" id="SSF103473">
    <property type="entry name" value="MFS general substrate transporter"/>
    <property type="match status" value="1"/>
</dbReference>
<reference evidence="8" key="2">
    <citation type="submission" date="2015-01" db="EMBL/GenBank/DDBJ databases">
        <title>Evolutionary Origins and Diversification of the Mycorrhizal Mutualists.</title>
        <authorList>
            <consortium name="DOE Joint Genome Institute"/>
            <consortium name="Mycorrhizal Genomics Consortium"/>
            <person name="Kohler A."/>
            <person name="Kuo A."/>
            <person name="Nagy L.G."/>
            <person name="Floudas D."/>
            <person name="Copeland A."/>
            <person name="Barry K.W."/>
            <person name="Cichocki N."/>
            <person name="Veneault-Fourrey C."/>
            <person name="LaButti K."/>
            <person name="Lindquist E.A."/>
            <person name="Lipzen A."/>
            <person name="Lundell T."/>
            <person name="Morin E."/>
            <person name="Murat C."/>
            <person name="Riley R."/>
            <person name="Ohm R."/>
            <person name="Sun H."/>
            <person name="Tunlid A."/>
            <person name="Henrissat B."/>
            <person name="Grigoriev I.V."/>
            <person name="Hibbett D.S."/>
            <person name="Martin F."/>
        </authorList>
    </citation>
    <scope>NUCLEOTIDE SEQUENCE [LARGE SCALE GENOMIC DNA]</scope>
    <source>
        <strain evidence="8">ATCC 200175</strain>
    </source>
</reference>
<comment type="subcellular location">
    <subcellularLocation>
        <location evidence="1">Membrane</location>
        <topology evidence="1">Multi-pass membrane protein</topology>
    </subcellularLocation>
</comment>
<name>A0A0C9TU74_PAXIN</name>
<dbReference type="CDD" id="cd17323">
    <property type="entry name" value="MFS_Tpo1_MDR_like"/>
    <property type="match status" value="1"/>
</dbReference>
<evidence type="ECO:0000256" key="2">
    <source>
        <dbReference type="ARBA" id="ARBA00022692"/>
    </source>
</evidence>
<keyword evidence="3 5" id="KW-1133">Transmembrane helix</keyword>
<dbReference type="Proteomes" id="UP000053647">
    <property type="component" value="Unassembled WGS sequence"/>
</dbReference>
<dbReference type="Pfam" id="PF07690">
    <property type="entry name" value="MFS_1"/>
    <property type="match status" value="1"/>
</dbReference>
<feature type="transmembrane region" description="Helical" evidence="5">
    <location>
        <begin position="291"/>
        <end position="310"/>
    </location>
</feature>
<feature type="transmembrane region" description="Helical" evidence="5">
    <location>
        <begin position="126"/>
        <end position="145"/>
    </location>
</feature>
<dbReference type="GO" id="GO:0005886">
    <property type="term" value="C:plasma membrane"/>
    <property type="evidence" value="ECO:0007669"/>
    <property type="project" value="TreeGrafter"/>
</dbReference>
<feature type="transmembrane region" description="Helical" evidence="5">
    <location>
        <begin position="403"/>
        <end position="421"/>
    </location>
</feature>
<dbReference type="GO" id="GO:0022857">
    <property type="term" value="F:transmembrane transporter activity"/>
    <property type="evidence" value="ECO:0007669"/>
    <property type="project" value="InterPro"/>
</dbReference>
<dbReference type="OrthoDB" id="9986881at2759"/>
<gene>
    <name evidence="7" type="ORF">PAXINDRAFT_100489</name>
</gene>
<keyword evidence="8" id="KW-1185">Reference proteome</keyword>
<keyword evidence="4 5" id="KW-0472">Membrane</keyword>
<feature type="transmembrane region" description="Helical" evidence="5">
    <location>
        <begin position="95"/>
        <end position="114"/>
    </location>
</feature>
<evidence type="ECO:0000259" key="6">
    <source>
        <dbReference type="PROSITE" id="PS50850"/>
    </source>
</evidence>
<reference evidence="7 8" key="1">
    <citation type="submission" date="2014-06" db="EMBL/GenBank/DDBJ databases">
        <authorList>
            <consortium name="DOE Joint Genome Institute"/>
            <person name="Kuo A."/>
            <person name="Kohler A."/>
            <person name="Nagy L.G."/>
            <person name="Floudas D."/>
            <person name="Copeland A."/>
            <person name="Barry K.W."/>
            <person name="Cichocki N."/>
            <person name="Veneault-Fourrey C."/>
            <person name="LaButti K."/>
            <person name="Lindquist E.A."/>
            <person name="Lipzen A."/>
            <person name="Lundell T."/>
            <person name="Morin E."/>
            <person name="Murat C."/>
            <person name="Sun H."/>
            <person name="Tunlid A."/>
            <person name="Henrissat B."/>
            <person name="Grigoriev I.V."/>
            <person name="Hibbett D.S."/>
            <person name="Martin F."/>
            <person name="Nordberg H.P."/>
            <person name="Cantor M.N."/>
            <person name="Hua S.X."/>
        </authorList>
    </citation>
    <scope>NUCLEOTIDE SEQUENCE [LARGE SCALE GENOMIC DNA]</scope>
    <source>
        <strain evidence="7 8">ATCC 200175</strain>
    </source>
</reference>
<proteinExistence type="predicted"/>
<dbReference type="AlphaFoldDB" id="A0A0C9TU74"/>
<sequence length="510" mass="56227">MRGSSGMSTPSSITVTTHLDPPCLETVDEKPAVDPFLVRFQDVSDSANPKNWSKLKRWYLTFAASVLALSTAFSSSAPSALIPALQQQFGFSEEVGTLTVALFVCGYCVGPIIWGPLSEQYGRRPIFICTFFVYMCFQIGCALAQNTASLLIFRFLGGTFAAAPLSNSGALIADIWDAKERGAALAMFTVAPFAGPAIGPIVGGYLYQAGVSWRWLFWILTLFAGGCLLQIIFTMPETYEPVLLMRKAKELRKSTGDDRYHAAMELQSVSFIERLENVVARPFKILFLEPMLIAITLYISFVYGCIYLLFEAYPVVFTEGHHLKSGVSSLMFLPVPVGGIIGVVTYMLFINPRYARKVEEFAPNPVPPEHRLPAAMFAAPLFSVSFFWFAWTSYPTVSLWSPIMSTALFAWSISWNFLALFNYIVDAYLFVAASALAATTVVRSIFAAVFPLFTTQMYVKLGPQWASALVGFVALAMTPIPFVLAKYGPMLRAKSKYAPFLAQPKLSPPV</sequence>
<feature type="transmembrane region" description="Helical" evidence="5">
    <location>
        <begin position="330"/>
        <end position="351"/>
    </location>
</feature>
<protein>
    <recommendedName>
        <fullName evidence="6">Major facilitator superfamily (MFS) profile domain-containing protein</fullName>
    </recommendedName>
</protein>
<feature type="transmembrane region" description="Helical" evidence="5">
    <location>
        <begin position="185"/>
        <end position="207"/>
    </location>
</feature>
<feature type="domain" description="Major facilitator superfamily (MFS) profile" evidence="6">
    <location>
        <begin position="60"/>
        <end position="494"/>
    </location>
</feature>
<feature type="transmembrane region" description="Helical" evidence="5">
    <location>
        <begin position="58"/>
        <end position="75"/>
    </location>
</feature>
<accession>A0A0C9TU74</accession>
<dbReference type="EMBL" id="KN819348">
    <property type="protein sequence ID" value="KIJ13798.1"/>
    <property type="molecule type" value="Genomic_DNA"/>
</dbReference>
<dbReference type="PANTHER" id="PTHR23502">
    <property type="entry name" value="MAJOR FACILITATOR SUPERFAMILY"/>
    <property type="match status" value="1"/>
</dbReference>
<evidence type="ECO:0000313" key="8">
    <source>
        <dbReference type="Proteomes" id="UP000053647"/>
    </source>
</evidence>
<dbReference type="PROSITE" id="PS50850">
    <property type="entry name" value="MFS"/>
    <property type="match status" value="1"/>
</dbReference>
<keyword evidence="2 5" id="KW-0812">Transmembrane</keyword>
<feature type="transmembrane region" description="Helical" evidence="5">
    <location>
        <begin position="213"/>
        <end position="235"/>
    </location>
</feature>
<dbReference type="InterPro" id="IPR036259">
    <property type="entry name" value="MFS_trans_sf"/>
</dbReference>